<keyword evidence="1" id="KW-0614">Plasmid</keyword>
<accession>F4L873</accession>
<reference evidence="1 2" key="1">
    <citation type="journal article" date="2011" name="Stand. Genomic Sci.">
        <title>Complete genome sequence of Haliscomenobacter hydrossis type strain (O).</title>
        <authorList>
            <consortium name="US DOE Joint Genome Institute (JGI-PGF)"/>
            <person name="Daligault H."/>
            <person name="Lapidus A."/>
            <person name="Zeytun A."/>
            <person name="Nolan M."/>
            <person name="Lucas S."/>
            <person name="Del Rio T.G."/>
            <person name="Tice H."/>
            <person name="Cheng J.F."/>
            <person name="Tapia R."/>
            <person name="Han C."/>
            <person name="Goodwin L."/>
            <person name="Pitluck S."/>
            <person name="Liolios K."/>
            <person name="Pagani I."/>
            <person name="Ivanova N."/>
            <person name="Huntemann M."/>
            <person name="Mavromatis K."/>
            <person name="Mikhailova N."/>
            <person name="Pati A."/>
            <person name="Chen A."/>
            <person name="Palaniappan K."/>
            <person name="Land M."/>
            <person name="Hauser L."/>
            <person name="Brambilla E.M."/>
            <person name="Rohde M."/>
            <person name="Verbarg S."/>
            <person name="Goker M."/>
            <person name="Bristow J."/>
            <person name="Eisen J.A."/>
            <person name="Markowitz V."/>
            <person name="Hugenholtz P."/>
            <person name="Kyrpides N.C."/>
            <person name="Klenk H.P."/>
            <person name="Woyke T."/>
        </authorList>
    </citation>
    <scope>NUCLEOTIDE SEQUENCE [LARGE SCALE GENOMIC DNA]</scope>
    <source>
        <strain evidence="2">ATCC 27775 / DSM 1100 / LMG 10767 / O</strain>
        <plasmid evidence="2">Plasmid pHALHY02</plasmid>
    </source>
</reference>
<proteinExistence type="predicted"/>
<keyword evidence="2" id="KW-1185">Reference proteome</keyword>
<dbReference type="Proteomes" id="UP000008461">
    <property type="component" value="Plasmid pHALHY02"/>
</dbReference>
<gene>
    <name evidence="1" type="ordered locus">Halhy_6768</name>
</gene>
<evidence type="ECO:0000313" key="2">
    <source>
        <dbReference type="Proteomes" id="UP000008461"/>
    </source>
</evidence>
<organism evidence="1 2">
    <name type="scientific">Haliscomenobacter hydrossis (strain ATCC 27775 / DSM 1100 / LMG 10767 / O)</name>
    <dbReference type="NCBI Taxonomy" id="760192"/>
    <lineage>
        <taxon>Bacteria</taxon>
        <taxon>Pseudomonadati</taxon>
        <taxon>Bacteroidota</taxon>
        <taxon>Saprospiria</taxon>
        <taxon>Saprospirales</taxon>
        <taxon>Haliscomenobacteraceae</taxon>
        <taxon>Haliscomenobacter</taxon>
    </lineage>
</organism>
<dbReference type="OrthoDB" id="9809549at2"/>
<evidence type="ECO:0008006" key="3">
    <source>
        <dbReference type="Google" id="ProtNLM"/>
    </source>
</evidence>
<dbReference type="KEGG" id="hhy:Halhy_6768"/>
<name>F4L873_HALH1</name>
<reference key="2">
    <citation type="submission" date="2011-04" db="EMBL/GenBank/DDBJ databases">
        <title>Complete sequence of plasmid 2 of Haliscomenobacter hydrossis DSM 1100.</title>
        <authorList>
            <consortium name="US DOE Joint Genome Institute (JGI-PGF)"/>
            <person name="Lucas S."/>
            <person name="Han J."/>
            <person name="Lapidus A."/>
            <person name="Bruce D."/>
            <person name="Goodwin L."/>
            <person name="Pitluck S."/>
            <person name="Peters L."/>
            <person name="Kyrpides N."/>
            <person name="Mavromatis K."/>
            <person name="Ivanova N."/>
            <person name="Ovchinnikova G."/>
            <person name="Pagani I."/>
            <person name="Daligault H."/>
            <person name="Detter J.C."/>
            <person name="Han C."/>
            <person name="Land M."/>
            <person name="Hauser L."/>
            <person name="Markowitz V."/>
            <person name="Cheng J.-F."/>
            <person name="Hugenholtz P."/>
            <person name="Woyke T."/>
            <person name="Wu D."/>
            <person name="Verbarg S."/>
            <person name="Frueling A."/>
            <person name="Brambilla E."/>
            <person name="Klenk H.-P."/>
            <person name="Eisen J.A."/>
        </authorList>
    </citation>
    <scope>NUCLEOTIDE SEQUENCE</scope>
    <source>
        <strain>DSM 1100</strain>
    </source>
</reference>
<dbReference type="RefSeq" id="WP_013769097.1">
    <property type="nucleotide sequence ID" value="NC_015512.1"/>
</dbReference>
<evidence type="ECO:0000313" key="1">
    <source>
        <dbReference type="EMBL" id="AEE54581.1"/>
    </source>
</evidence>
<dbReference type="AlphaFoldDB" id="F4L873"/>
<sequence length="197" mass="22462">MKKYFLFITFLNLLHVVEGNSQSAKQLYIYRDDSQMFQYPWQPTLRIPNGDGIYFQSNWNSAPYQTSTCIRLGYKAEDAKQGFAGIHWISNPGINIYKSLGVTPGKGKLYLTFWAKGKDGGEILQYKFGGMGSIPFPTGGEKKLQKDLWEQIRLDISTEDLSDVSASVLFMISTLKNQGRPVIWAFIDEIMIEYSDK</sequence>
<protein>
    <recommendedName>
        <fullName evidence="3">Carbohydrate-binding CenC domain protein</fullName>
    </recommendedName>
</protein>
<dbReference type="HOGENOM" id="CLU_1382427_0_0_10"/>
<geneLocation type="plasmid" evidence="1 2">
    <name>pHALHY02</name>
</geneLocation>
<dbReference type="EMBL" id="CP002693">
    <property type="protein sequence ID" value="AEE54581.1"/>
    <property type="molecule type" value="Genomic_DNA"/>
</dbReference>